<dbReference type="EMBL" id="RDBE01000008">
    <property type="protein sequence ID" value="RLV48776.1"/>
    <property type="molecule type" value="Genomic_DNA"/>
</dbReference>
<dbReference type="InterPro" id="IPR012823">
    <property type="entry name" value="Flagell_FliJ"/>
</dbReference>
<feature type="region of interest" description="Disordered" evidence="11">
    <location>
        <begin position="110"/>
        <end position="144"/>
    </location>
</feature>
<dbReference type="AlphaFoldDB" id="A0A3L8P019"/>
<evidence type="ECO:0000256" key="9">
    <source>
        <dbReference type="ARBA" id="ARBA00023136"/>
    </source>
</evidence>
<evidence type="ECO:0000313" key="13">
    <source>
        <dbReference type="Proteomes" id="UP000281708"/>
    </source>
</evidence>
<protein>
    <recommendedName>
        <fullName evidence="3">Flagellar FliJ protein</fullName>
    </recommendedName>
</protein>
<dbReference type="GO" id="GO:0009288">
    <property type="term" value="C:bacterial-type flagellum"/>
    <property type="evidence" value="ECO:0007669"/>
    <property type="project" value="InterPro"/>
</dbReference>
<evidence type="ECO:0000256" key="4">
    <source>
        <dbReference type="ARBA" id="ARBA00022448"/>
    </source>
</evidence>
<sequence length="144" mass="16277">MSGLEAVARVRRVREEDSRYGLLMAEREVNRAGEQVARLDRQLTSHGTTTVSSAGELVQLRQGLLALGELLQQAREDLESAQNVSLSARAHWQADRTRLRSIEMLQERRRDEARAERARAEARSQDEVATQLWLRTRTTGPVAS</sequence>
<dbReference type="Pfam" id="PF02050">
    <property type="entry name" value="FliJ"/>
    <property type="match status" value="1"/>
</dbReference>
<evidence type="ECO:0000313" key="12">
    <source>
        <dbReference type="EMBL" id="RLV48776.1"/>
    </source>
</evidence>
<keyword evidence="8" id="KW-0653">Protein transport</keyword>
<gene>
    <name evidence="12" type="ORF">D9V37_13725</name>
</gene>
<keyword evidence="5" id="KW-1003">Cell membrane</keyword>
<comment type="caution">
    <text evidence="12">The sequence shown here is derived from an EMBL/GenBank/DDBJ whole genome shotgun (WGS) entry which is preliminary data.</text>
</comment>
<evidence type="ECO:0000256" key="11">
    <source>
        <dbReference type="SAM" id="MobiDB-lite"/>
    </source>
</evidence>
<dbReference type="GO" id="GO:0044781">
    <property type="term" value="P:bacterial-type flagellum organization"/>
    <property type="evidence" value="ECO:0007669"/>
    <property type="project" value="UniProtKB-KW"/>
</dbReference>
<evidence type="ECO:0000256" key="10">
    <source>
        <dbReference type="ARBA" id="ARBA00023225"/>
    </source>
</evidence>
<dbReference type="GO" id="GO:0071973">
    <property type="term" value="P:bacterial-type flagellum-dependent cell motility"/>
    <property type="evidence" value="ECO:0007669"/>
    <property type="project" value="InterPro"/>
</dbReference>
<dbReference type="GO" id="GO:0005886">
    <property type="term" value="C:plasma membrane"/>
    <property type="evidence" value="ECO:0007669"/>
    <property type="project" value="UniProtKB-SubCell"/>
</dbReference>
<organism evidence="12 13">
    <name type="scientific">Nocardioides mangrovicus</name>
    <dbReference type="NCBI Taxonomy" id="2478913"/>
    <lineage>
        <taxon>Bacteria</taxon>
        <taxon>Bacillati</taxon>
        <taxon>Actinomycetota</taxon>
        <taxon>Actinomycetes</taxon>
        <taxon>Propionibacteriales</taxon>
        <taxon>Nocardioidaceae</taxon>
        <taxon>Nocardioides</taxon>
    </lineage>
</organism>
<dbReference type="RefSeq" id="WP_121806737.1">
    <property type="nucleotide sequence ID" value="NZ_RDBE01000008.1"/>
</dbReference>
<evidence type="ECO:0000256" key="5">
    <source>
        <dbReference type="ARBA" id="ARBA00022475"/>
    </source>
</evidence>
<evidence type="ECO:0000256" key="8">
    <source>
        <dbReference type="ARBA" id="ARBA00022927"/>
    </source>
</evidence>
<evidence type="ECO:0000256" key="1">
    <source>
        <dbReference type="ARBA" id="ARBA00004413"/>
    </source>
</evidence>
<keyword evidence="13" id="KW-1185">Reference proteome</keyword>
<reference evidence="12 13" key="1">
    <citation type="submission" date="2018-10" db="EMBL/GenBank/DDBJ databases">
        <title>Marmoricola sp. 4Q3S-7 whole genome shotgun sequence.</title>
        <authorList>
            <person name="Li F."/>
        </authorList>
    </citation>
    <scope>NUCLEOTIDE SEQUENCE [LARGE SCALE GENOMIC DNA]</scope>
    <source>
        <strain evidence="12 13">4Q3S-7</strain>
    </source>
</reference>
<keyword evidence="10" id="KW-1006">Bacterial flagellum protein export</keyword>
<dbReference type="GO" id="GO:0015031">
    <property type="term" value="P:protein transport"/>
    <property type="evidence" value="ECO:0007669"/>
    <property type="project" value="UniProtKB-KW"/>
</dbReference>
<feature type="compositionally biased region" description="Basic and acidic residues" evidence="11">
    <location>
        <begin position="110"/>
        <end position="126"/>
    </location>
</feature>
<evidence type="ECO:0000256" key="6">
    <source>
        <dbReference type="ARBA" id="ARBA00022500"/>
    </source>
</evidence>
<dbReference type="Gene3D" id="1.10.287.1700">
    <property type="match status" value="1"/>
</dbReference>
<dbReference type="GO" id="GO:0006935">
    <property type="term" value="P:chemotaxis"/>
    <property type="evidence" value="ECO:0007669"/>
    <property type="project" value="UniProtKB-KW"/>
</dbReference>
<dbReference type="Proteomes" id="UP000281708">
    <property type="component" value="Unassembled WGS sequence"/>
</dbReference>
<evidence type="ECO:0000256" key="2">
    <source>
        <dbReference type="ARBA" id="ARBA00010004"/>
    </source>
</evidence>
<name>A0A3L8P019_9ACTN</name>
<comment type="subcellular location">
    <subcellularLocation>
        <location evidence="1">Cell membrane</location>
        <topology evidence="1">Peripheral membrane protein</topology>
        <orientation evidence="1">Cytoplasmic side</orientation>
    </subcellularLocation>
</comment>
<evidence type="ECO:0000256" key="7">
    <source>
        <dbReference type="ARBA" id="ARBA00022795"/>
    </source>
</evidence>
<accession>A0A3L8P019</accession>
<keyword evidence="9" id="KW-0472">Membrane</keyword>
<keyword evidence="6" id="KW-0145">Chemotaxis</keyword>
<keyword evidence="7" id="KW-1005">Bacterial flagellum biogenesis</keyword>
<proteinExistence type="inferred from homology"/>
<dbReference type="OrthoDB" id="3831543at2"/>
<keyword evidence="4" id="KW-0813">Transport</keyword>
<evidence type="ECO:0000256" key="3">
    <source>
        <dbReference type="ARBA" id="ARBA00020392"/>
    </source>
</evidence>
<dbReference type="InterPro" id="IPR053716">
    <property type="entry name" value="Flag_assembly_chemotaxis_eff"/>
</dbReference>
<comment type="similarity">
    <text evidence="2">Belongs to the FliJ family.</text>
</comment>